<dbReference type="EMBL" id="CM037156">
    <property type="protein sequence ID" value="KAH7838428.1"/>
    <property type="molecule type" value="Genomic_DNA"/>
</dbReference>
<proteinExistence type="predicted"/>
<evidence type="ECO:0000313" key="1">
    <source>
        <dbReference type="EMBL" id="KAH7838428.1"/>
    </source>
</evidence>
<evidence type="ECO:0000313" key="2">
    <source>
        <dbReference type="Proteomes" id="UP000828048"/>
    </source>
</evidence>
<keyword evidence="2" id="KW-1185">Reference proteome</keyword>
<dbReference type="Proteomes" id="UP000828048">
    <property type="component" value="Chromosome 6"/>
</dbReference>
<accession>A0ACB7XCD8</accession>
<protein>
    <submittedName>
        <fullName evidence="1">Uncharacterized protein</fullName>
    </submittedName>
</protein>
<reference evidence="1 2" key="1">
    <citation type="journal article" date="2021" name="Hortic Res">
        <title>High-quality reference genome and annotation aids understanding of berry development for evergreen blueberry (Vaccinium darrowii).</title>
        <authorList>
            <person name="Yu J."/>
            <person name="Hulse-Kemp A.M."/>
            <person name="Babiker E."/>
            <person name="Staton M."/>
        </authorList>
    </citation>
    <scope>NUCLEOTIDE SEQUENCE [LARGE SCALE GENOMIC DNA]</scope>
    <source>
        <strain evidence="2">cv. NJ 8807/NJ 8810</strain>
        <tissue evidence="1">Young leaf</tissue>
    </source>
</reference>
<organism evidence="1 2">
    <name type="scientific">Vaccinium darrowii</name>
    <dbReference type="NCBI Taxonomy" id="229202"/>
    <lineage>
        <taxon>Eukaryota</taxon>
        <taxon>Viridiplantae</taxon>
        <taxon>Streptophyta</taxon>
        <taxon>Embryophyta</taxon>
        <taxon>Tracheophyta</taxon>
        <taxon>Spermatophyta</taxon>
        <taxon>Magnoliopsida</taxon>
        <taxon>eudicotyledons</taxon>
        <taxon>Gunneridae</taxon>
        <taxon>Pentapetalae</taxon>
        <taxon>asterids</taxon>
        <taxon>Ericales</taxon>
        <taxon>Ericaceae</taxon>
        <taxon>Vaccinioideae</taxon>
        <taxon>Vaccinieae</taxon>
        <taxon>Vaccinium</taxon>
    </lineage>
</organism>
<gene>
    <name evidence="1" type="ORF">Vadar_026253</name>
</gene>
<name>A0ACB7XCD8_9ERIC</name>
<comment type="caution">
    <text evidence="1">The sequence shown here is derived from an EMBL/GenBank/DDBJ whole genome shotgun (WGS) entry which is preliminary data.</text>
</comment>
<sequence>MASNRQLQRRDPSSSSSHEDAEDAPSKEEAEVSKDDQISTPLPNKPAAQNQPQNPKIKPISSQLVEKDAPSNSAAKHGSHMAKRKASNIEVETAKEKKDGKKRLLFTEGDDIVILEGMIEYHSKTGLEPRSNIKGFLEFVNKSLSFAGATPTQLYEKVRRLQEKYEKNARGENRRVFVKPHEEKVFELSKKIWENNDGGNELGVGLRKEGQKRLRVDMGSVQIVKDGLEVISESKKVELEGKWKQLMVDEIEHYLKKVDLIGEQTMLVLEAMKLYGS</sequence>